<proteinExistence type="inferred from homology"/>
<dbReference type="Pfam" id="PF05283">
    <property type="entry name" value="MGC-24"/>
    <property type="match status" value="1"/>
</dbReference>
<feature type="transmembrane region" description="Helical" evidence="8">
    <location>
        <begin position="68"/>
        <end position="88"/>
    </location>
</feature>
<evidence type="ECO:0000256" key="8">
    <source>
        <dbReference type="SAM" id="Phobius"/>
    </source>
</evidence>
<dbReference type="GO" id="GO:0016020">
    <property type="term" value="C:membrane"/>
    <property type="evidence" value="ECO:0007669"/>
    <property type="project" value="UniProtKB-SubCell"/>
</dbReference>
<evidence type="ECO:0000256" key="4">
    <source>
        <dbReference type="ARBA" id="ARBA00022729"/>
    </source>
</evidence>
<evidence type="ECO:0000256" key="5">
    <source>
        <dbReference type="ARBA" id="ARBA00022989"/>
    </source>
</evidence>
<reference evidence="9" key="2">
    <citation type="submission" date="2025-09" db="UniProtKB">
        <authorList>
            <consortium name="Ensembl"/>
        </authorList>
    </citation>
    <scope>IDENTIFICATION</scope>
</reference>
<reference evidence="9" key="1">
    <citation type="submission" date="2025-08" db="UniProtKB">
        <authorList>
            <consortium name="Ensembl"/>
        </authorList>
    </citation>
    <scope>IDENTIFICATION</scope>
</reference>
<keyword evidence="7" id="KW-0325">Glycoprotein</keyword>
<keyword evidence="10" id="KW-1185">Reference proteome</keyword>
<dbReference type="Proteomes" id="UP000694388">
    <property type="component" value="Unplaced"/>
</dbReference>
<evidence type="ECO:0000256" key="1">
    <source>
        <dbReference type="ARBA" id="ARBA00004479"/>
    </source>
</evidence>
<dbReference type="InterPro" id="IPR007947">
    <property type="entry name" value="CD164_MGC24"/>
</dbReference>
<comment type="similarity">
    <text evidence="2">Belongs to the CD164 family.</text>
</comment>
<keyword evidence="5 8" id="KW-1133">Transmembrane helix</keyword>
<evidence type="ECO:0000256" key="3">
    <source>
        <dbReference type="ARBA" id="ARBA00022692"/>
    </source>
</evidence>
<feature type="transmembrane region" description="Helical" evidence="8">
    <location>
        <begin position="94"/>
        <end position="115"/>
    </location>
</feature>
<keyword evidence="3 8" id="KW-0812">Transmembrane</keyword>
<sequence length="128" mass="13680">MNGKEVRMGECLSISVVGVGLSRHNCPRANHSFLGWVWLTVEFQVQSDKGALHVVQGSSSVHEVCRHAAALVIPVVCLLCGVGAGSVANPSFNVASFVGGMALIVALQGIAFFAYKFYKSRSSNYQHL</sequence>
<keyword evidence="6 8" id="KW-0472">Membrane</keyword>
<evidence type="ECO:0000256" key="7">
    <source>
        <dbReference type="ARBA" id="ARBA00023180"/>
    </source>
</evidence>
<organism evidence="9 10">
    <name type="scientific">Eptatretus burgeri</name>
    <name type="common">Inshore hagfish</name>
    <dbReference type="NCBI Taxonomy" id="7764"/>
    <lineage>
        <taxon>Eukaryota</taxon>
        <taxon>Metazoa</taxon>
        <taxon>Chordata</taxon>
        <taxon>Craniata</taxon>
        <taxon>Vertebrata</taxon>
        <taxon>Cyclostomata</taxon>
        <taxon>Myxini</taxon>
        <taxon>Myxiniformes</taxon>
        <taxon>Myxinidae</taxon>
        <taxon>Eptatretinae</taxon>
        <taxon>Eptatretus</taxon>
    </lineage>
</organism>
<name>A0A8C4N6J3_EPTBU</name>
<evidence type="ECO:0000313" key="9">
    <source>
        <dbReference type="Ensembl" id="ENSEBUP00000002355.1"/>
    </source>
</evidence>
<dbReference type="Ensembl" id="ENSEBUT00000002708.1">
    <property type="protein sequence ID" value="ENSEBUP00000002355.1"/>
    <property type="gene ID" value="ENSEBUG00000001819.1"/>
</dbReference>
<protein>
    <submittedName>
        <fullName evidence="9">Uncharacterized protein</fullName>
    </submittedName>
</protein>
<comment type="subcellular location">
    <subcellularLocation>
        <location evidence="1">Membrane</location>
        <topology evidence="1">Single-pass type I membrane protein</topology>
    </subcellularLocation>
</comment>
<dbReference type="AlphaFoldDB" id="A0A8C4N6J3"/>
<evidence type="ECO:0000256" key="6">
    <source>
        <dbReference type="ARBA" id="ARBA00023136"/>
    </source>
</evidence>
<evidence type="ECO:0000313" key="10">
    <source>
        <dbReference type="Proteomes" id="UP000694388"/>
    </source>
</evidence>
<accession>A0A8C4N6J3</accession>
<evidence type="ECO:0000256" key="2">
    <source>
        <dbReference type="ARBA" id="ARBA00005341"/>
    </source>
</evidence>
<keyword evidence="4" id="KW-0732">Signal</keyword>